<dbReference type="AlphaFoldDB" id="A0A087CXP0"/>
<keyword evidence="1" id="KW-1133">Transmembrane helix</keyword>
<name>A0A087CXP0_9BIFI</name>
<feature type="transmembrane region" description="Helical" evidence="1">
    <location>
        <begin position="330"/>
        <end position="350"/>
    </location>
</feature>
<feature type="transmembrane region" description="Helical" evidence="1">
    <location>
        <begin position="245"/>
        <end position="264"/>
    </location>
</feature>
<feature type="transmembrane region" description="Helical" evidence="1">
    <location>
        <begin position="362"/>
        <end position="381"/>
    </location>
</feature>
<dbReference type="Proteomes" id="UP000028984">
    <property type="component" value="Unassembled WGS sequence"/>
</dbReference>
<comment type="caution">
    <text evidence="2">The sequence shown here is derived from an EMBL/GenBank/DDBJ whole genome shotgun (WGS) entry which is preliminary data.</text>
</comment>
<keyword evidence="1" id="KW-0472">Membrane</keyword>
<feature type="transmembrane region" description="Helical" evidence="1">
    <location>
        <begin position="197"/>
        <end position="214"/>
    </location>
</feature>
<proteinExistence type="predicted"/>
<evidence type="ECO:0000313" key="3">
    <source>
        <dbReference type="Proteomes" id="UP000028984"/>
    </source>
</evidence>
<organism evidence="2 3">
    <name type="scientific">Bifidobacterium reuteri DSM 23975</name>
    <dbReference type="NCBI Taxonomy" id="1437610"/>
    <lineage>
        <taxon>Bacteria</taxon>
        <taxon>Bacillati</taxon>
        <taxon>Actinomycetota</taxon>
        <taxon>Actinomycetes</taxon>
        <taxon>Bifidobacteriales</taxon>
        <taxon>Bifidobacteriaceae</taxon>
        <taxon>Bifidobacterium</taxon>
    </lineage>
</organism>
<feature type="transmembrane region" description="Helical" evidence="1">
    <location>
        <begin position="72"/>
        <end position="92"/>
    </location>
</feature>
<dbReference type="STRING" id="1437610.BREU_0826"/>
<dbReference type="eggNOG" id="ENOG502ZJY6">
    <property type="taxonomic scope" value="Bacteria"/>
</dbReference>
<dbReference type="RefSeq" id="WP_044090605.1">
    <property type="nucleotide sequence ID" value="NZ_JDUW01000033.1"/>
</dbReference>
<feature type="transmembrane region" description="Helical" evidence="1">
    <location>
        <begin position="132"/>
        <end position="151"/>
    </location>
</feature>
<gene>
    <name evidence="2" type="ORF">BREU_0826</name>
</gene>
<accession>A0A087CXP0</accession>
<feature type="transmembrane region" description="Helical" evidence="1">
    <location>
        <begin position="104"/>
        <end position="120"/>
    </location>
</feature>
<sequence>MERYYVGELGRVRLPDPYIALIGLIVFLQFDGLYLLNADKLHTSDASLILIAVLFVTVYAQYPGRVVYRYQWLILFSLVLAAVASYTAVINYHQPFLMGFRALRSWYCTMLLYFPIAKLLKVRRLNVSQLINMINVFAALYVSLGFLQFLLGSRMVFLHIGMGERYGSVRLWMDMTLPVLAYFIALSRILKTEKSKIANYCIAISMLVFCVFVVKTRMIIVTVVITTLIAILLQRNTLKKITTSIGFIAIVLLALSSQIGSDILDMAMGRESTQGDTASIRQAGREFYLMHTVDSVPHLLFGNGFPNIDVAGVPEITGRTQGFAINDNGLYGLLYVYGLMFVVWIVVVHFRLLRDSFGMRLIGLPCFLINGLLGMSTLYPYCYSDFSTVVCFPLVCAIIENIRQQA</sequence>
<feature type="transmembrane region" description="Helical" evidence="1">
    <location>
        <begin position="42"/>
        <end position="60"/>
    </location>
</feature>
<evidence type="ECO:0000313" key="2">
    <source>
        <dbReference type="EMBL" id="KFI88040.1"/>
    </source>
</evidence>
<keyword evidence="1" id="KW-0812">Transmembrane</keyword>
<protein>
    <submittedName>
        <fullName evidence="2">Oligosaccharide repeat unit polymerase Wzy</fullName>
    </submittedName>
</protein>
<feature type="transmembrane region" description="Helical" evidence="1">
    <location>
        <begin position="171"/>
        <end position="190"/>
    </location>
</feature>
<reference evidence="2 3" key="1">
    <citation type="submission" date="2014-03" db="EMBL/GenBank/DDBJ databases">
        <title>Genomics of Bifidobacteria.</title>
        <authorList>
            <person name="Ventura M."/>
            <person name="Milani C."/>
            <person name="Lugli G.A."/>
        </authorList>
    </citation>
    <scope>NUCLEOTIDE SEQUENCE [LARGE SCALE GENOMIC DNA]</scope>
    <source>
        <strain evidence="2 3">DSM 23975</strain>
    </source>
</reference>
<keyword evidence="3" id="KW-1185">Reference proteome</keyword>
<feature type="transmembrane region" description="Helical" evidence="1">
    <location>
        <begin position="18"/>
        <end position="36"/>
    </location>
</feature>
<dbReference type="EMBL" id="JGZK01000002">
    <property type="protein sequence ID" value="KFI88040.1"/>
    <property type="molecule type" value="Genomic_DNA"/>
</dbReference>
<evidence type="ECO:0000256" key="1">
    <source>
        <dbReference type="SAM" id="Phobius"/>
    </source>
</evidence>